<organism evidence="2 3">
    <name type="scientific">Acer saccharum</name>
    <name type="common">Sugar maple</name>
    <dbReference type="NCBI Taxonomy" id="4024"/>
    <lineage>
        <taxon>Eukaryota</taxon>
        <taxon>Viridiplantae</taxon>
        <taxon>Streptophyta</taxon>
        <taxon>Embryophyta</taxon>
        <taxon>Tracheophyta</taxon>
        <taxon>Spermatophyta</taxon>
        <taxon>Magnoliopsida</taxon>
        <taxon>eudicotyledons</taxon>
        <taxon>Gunneridae</taxon>
        <taxon>Pentapetalae</taxon>
        <taxon>rosids</taxon>
        <taxon>malvids</taxon>
        <taxon>Sapindales</taxon>
        <taxon>Sapindaceae</taxon>
        <taxon>Hippocastanoideae</taxon>
        <taxon>Acereae</taxon>
        <taxon>Acer</taxon>
    </lineage>
</organism>
<name>A0AA39TTZ5_ACESA</name>
<reference evidence="2" key="1">
    <citation type="journal article" date="2022" name="Plant J.">
        <title>Strategies of tolerance reflected in two North American maple genomes.</title>
        <authorList>
            <person name="McEvoy S.L."/>
            <person name="Sezen U.U."/>
            <person name="Trouern-Trend A."/>
            <person name="McMahon S.M."/>
            <person name="Schaberg P.G."/>
            <person name="Yang J."/>
            <person name="Wegrzyn J.L."/>
            <person name="Swenson N.G."/>
        </authorList>
    </citation>
    <scope>NUCLEOTIDE SEQUENCE</scope>
    <source>
        <strain evidence="2">NS2018</strain>
    </source>
</reference>
<evidence type="ECO:0000313" key="3">
    <source>
        <dbReference type="Proteomes" id="UP001168877"/>
    </source>
</evidence>
<evidence type="ECO:0000313" key="2">
    <source>
        <dbReference type="EMBL" id="KAK0607859.1"/>
    </source>
</evidence>
<accession>A0AA39TTZ5</accession>
<dbReference type="PANTHER" id="PTHR23272:SF184">
    <property type="entry name" value="OS03G0311250 PROTEIN"/>
    <property type="match status" value="1"/>
</dbReference>
<gene>
    <name evidence="2" type="ORF">LWI29_021629</name>
</gene>
<dbReference type="GO" id="GO:0046983">
    <property type="term" value="F:protein dimerization activity"/>
    <property type="evidence" value="ECO:0007669"/>
    <property type="project" value="InterPro"/>
</dbReference>
<dbReference type="Proteomes" id="UP001168877">
    <property type="component" value="Unassembled WGS sequence"/>
</dbReference>
<dbReference type="SUPFAM" id="SSF53098">
    <property type="entry name" value="Ribonuclease H-like"/>
    <property type="match status" value="1"/>
</dbReference>
<protein>
    <recommendedName>
        <fullName evidence="1">HAT C-terminal dimerisation domain-containing protein</fullName>
    </recommendedName>
</protein>
<evidence type="ECO:0000259" key="1">
    <source>
        <dbReference type="Pfam" id="PF05699"/>
    </source>
</evidence>
<dbReference type="EMBL" id="JAUESC010000001">
    <property type="protein sequence ID" value="KAK0607859.1"/>
    <property type="molecule type" value="Genomic_DNA"/>
</dbReference>
<dbReference type="InterPro" id="IPR008906">
    <property type="entry name" value="HATC_C_dom"/>
</dbReference>
<feature type="domain" description="HAT C-terminal dimerisation" evidence="1">
    <location>
        <begin position="48"/>
        <end position="102"/>
    </location>
</feature>
<keyword evidence="3" id="KW-1185">Reference proteome</keyword>
<dbReference type="PANTHER" id="PTHR23272">
    <property type="entry name" value="BED FINGER-RELATED"/>
    <property type="match status" value="1"/>
</dbReference>
<reference evidence="2" key="2">
    <citation type="submission" date="2023-06" db="EMBL/GenBank/DDBJ databases">
        <authorList>
            <person name="Swenson N.G."/>
            <person name="Wegrzyn J.L."/>
            <person name="Mcevoy S.L."/>
        </authorList>
    </citation>
    <scope>NUCLEOTIDE SEQUENCE</scope>
    <source>
        <strain evidence="2">NS2018</strain>
        <tissue evidence="2">Leaf</tissue>
    </source>
</reference>
<dbReference type="Pfam" id="PF05699">
    <property type="entry name" value="Dimer_Tnp_hAT"/>
    <property type="match status" value="1"/>
</dbReference>
<dbReference type="InterPro" id="IPR012337">
    <property type="entry name" value="RNaseH-like_sf"/>
</dbReference>
<sequence length="105" mass="12185">MITKDIIHVYIKYASSFGDANSSTSYNKMLDHLGRSSFTSNSHNNVDELDHYLQEPKFPSIEEFNKLTWWRVNTPNFPILARMARDFLAIPALTLVFDSSFKSHR</sequence>
<comment type="caution">
    <text evidence="2">The sequence shown here is derived from an EMBL/GenBank/DDBJ whole genome shotgun (WGS) entry which is preliminary data.</text>
</comment>
<dbReference type="AlphaFoldDB" id="A0AA39TTZ5"/>
<proteinExistence type="predicted"/>